<dbReference type="GO" id="GO:0005524">
    <property type="term" value="F:ATP binding"/>
    <property type="evidence" value="ECO:0007669"/>
    <property type="project" value="UniProtKB-KW"/>
</dbReference>
<dbReference type="PANTHER" id="PTHR30050">
    <property type="entry name" value="CHROMOSOMAL REPLICATION INITIATOR PROTEIN DNAA"/>
    <property type="match status" value="1"/>
</dbReference>
<reference evidence="3" key="1">
    <citation type="journal article" date="2021" name="PeerJ">
        <title>Extensive microbial diversity within the chicken gut microbiome revealed by metagenomics and culture.</title>
        <authorList>
            <person name="Gilroy R."/>
            <person name="Ravi A."/>
            <person name="Getino M."/>
            <person name="Pursley I."/>
            <person name="Horton D.L."/>
            <person name="Alikhan N.F."/>
            <person name="Baker D."/>
            <person name="Gharbi K."/>
            <person name="Hall N."/>
            <person name="Watson M."/>
            <person name="Adriaenssens E.M."/>
            <person name="Foster-Nyarko E."/>
            <person name="Jarju S."/>
            <person name="Secka A."/>
            <person name="Antonio M."/>
            <person name="Oren A."/>
            <person name="Chaudhuri R.R."/>
            <person name="La Ragione R."/>
            <person name="Hildebrand F."/>
            <person name="Pallen M.J."/>
        </authorList>
    </citation>
    <scope>NUCLEOTIDE SEQUENCE</scope>
    <source>
        <strain evidence="3">5790</strain>
    </source>
</reference>
<dbReference type="CDD" id="cd00009">
    <property type="entry name" value="AAA"/>
    <property type="match status" value="1"/>
</dbReference>
<dbReference type="Proteomes" id="UP000824162">
    <property type="component" value="Unassembled WGS sequence"/>
</dbReference>
<reference evidence="3" key="2">
    <citation type="submission" date="2021-04" db="EMBL/GenBank/DDBJ databases">
        <authorList>
            <person name="Gilroy R."/>
        </authorList>
    </citation>
    <scope>NUCLEOTIDE SEQUENCE</scope>
    <source>
        <strain evidence="3">5790</strain>
    </source>
</reference>
<comment type="caution">
    <text evidence="3">The sequence shown here is derived from an EMBL/GenBank/DDBJ whole genome shotgun (WGS) entry which is preliminary data.</text>
</comment>
<feature type="domain" description="IstB-like ATP-binding" evidence="2">
    <location>
        <begin position="125"/>
        <end position="297"/>
    </location>
</feature>
<dbReference type="EMBL" id="DXIJ01000001">
    <property type="protein sequence ID" value="HIV85177.1"/>
    <property type="molecule type" value="Genomic_DNA"/>
</dbReference>
<dbReference type="SUPFAM" id="SSF52540">
    <property type="entry name" value="P-loop containing nucleoside triphosphate hydrolases"/>
    <property type="match status" value="1"/>
</dbReference>
<organism evidence="3 4">
    <name type="scientific">Candidatus Monoglobus merdigallinarum</name>
    <dbReference type="NCBI Taxonomy" id="2838698"/>
    <lineage>
        <taxon>Bacteria</taxon>
        <taxon>Bacillati</taxon>
        <taxon>Bacillota</taxon>
        <taxon>Clostridia</taxon>
        <taxon>Monoglobales</taxon>
        <taxon>Monoglobaceae</taxon>
        <taxon>Monoglobus</taxon>
    </lineage>
</organism>
<dbReference type="AlphaFoldDB" id="A0A9D1PNV6"/>
<evidence type="ECO:0000259" key="2">
    <source>
        <dbReference type="Pfam" id="PF01695"/>
    </source>
</evidence>
<name>A0A9D1PNV6_9FIRM</name>
<feature type="region of interest" description="Disordered" evidence="1">
    <location>
        <begin position="1"/>
        <end position="21"/>
    </location>
</feature>
<dbReference type="Pfam" id="PF01695">
    <property type="entry name" value="IstB_IS21"/>
    <property type="match status" value="1"/>
</dbReference>
<protein>
    <submittedName>
        <fullName evidence="3">ATP-binding protein</fullName>
    </submittedName>
</protein>
<dbReference type="InterPro" id="IPR027417">
    <property type="entry name" value="P-loop_NTPase"/>
</dbReference>
<gene>
    <name evidence="3" type="ORF">H9900_00005</name>
</gene>
<evidence type="ECO:0000313" key="3">
    <source>
        <dbReference type="EMBL" id="HIV85177.1"/>
    </source>
</evidence>
<dbReference type="InterPro" id="IPR002611">
    <property type="entry name" value="IstB_ATP-bd"/>
</dbReference>
<dbReference type="NCBIfam" id="NF005304">
    <property type="entry name" value="PRK06835.1"/>
    <property type="match status" value="1"/>
</dbReference>
<dbReference type="Gene3D" id="3.40.50.300">
    <property type="entry name" value="P-loop containing nucleotide triphosphate hydrolases"/>
    <property type="match status" value="1"/>
</dbReference>
<evidence type="ECO:0000256" key="1">
    <source>
        <dbReference type="SAM" id="MobiDB-lite"/>
    </source>
</evidence>
<dbReference type="GO" id="GO:0006260">
    <property type="term" value="P:DNA replication"/>
    <property type="evidence" value="ECO:0007669"/>
    <property type="project" value="TreeGrafter"/>
</dbReference>
<accession>A0A9D1PNV6</accession>
<evidence type="ECO:0000313" key="4">
    <source>
        <dbReference type="Proteomes" id="UP000824162"/>
    </source>
</evidence>
<dbReference type="PANTHER" id="PTHR30050:SF4">
    <property type="entry name" value="ATP-BINDING PROTEIN RV3427C IN INSERTION SEQUENCE-RELATED"/>
    <property type="match status" value="1"/>
</dbReference>
<sequence>MKSAHALAVSELEQTREKNRRELERRRKYVREHEPMLSEIEAKLMEGGNALLRCVLNGGRDFENIKKFIQKKQSEKQELLESMGLPKDYLDEIYDCQNCHDTGFDSSGRKCSCLVRLTAKYIDLNSNMTELMKSQTFENFDFSLYSPNPDGRKTSPLEHATKAYNIAKSFADDFSNGRNIILMGNAGTGKTYLSNCIGNRALARGKTVYYQTSYKLFELLENLKFGKYDDSSEYDRALSIKKYVYSADLLIIDDLGTEFVTQFTAAALFDLINTRLLDSKATVISTNLSLESMENMYSTRFTSRIFGEFKMIFMYSEDLRKKKINS</sequence>
<keyword evidence="3" id="KW-0067">ATP-binding</keyword>
<keyword evidence="3" id="KW-0547">Nucleotide-binding</keyword>
<proteinExistence type="predicted"/>